<dbReference type="Proteomes" id="UP001236404">
    <property type="component" value="Unassembled WGS sequence"/>
</dbReference>
<evidence type="ECO:0000313" key="1">
    <source>
        <dbReference type="EMBL" id="MDM7891876.1"/>
    </source>
</evidence>
<dbReference type="EMBL" id="JAUCMN010000005">
    <property type="protein sequence ID" value="MDM7891876.1"/>
    <property type="molecule type" value="Genomic_DNA"/>
</dbReference>
<accession>A0ABT7TQJ7</accession>
<evidence type="ECO:0000313" key="2">
    <source>
        <dbReference type="Proteomes" id="UP001236404"/>
    </source>
</evidence>
<keyword evidence="2" id="KW-1185">Reference proteome</keyword>
<organism evidence="1 2">
    <name type="scientific">Curtobacterium caseinilyticum</name>
    <dbReference type="NCBI Taxonomy" id="3055137"/>
    <lineage>
        <taxon>Bacteria</taxon>
        <taxon>Bacillati</taxon>
        <taxon>Actinomycetota</taxon>
        <taxon>Actinomycetes</taxon>
        <taxon>Micrococcales</taxon>
        <taxon>Microbacteriaceae</taxon>
        <taxon>Curtobacterium</taxon>
    </lineage>
</organism>
<comment type="caution">
    <text evidence="1">The sequence shown here is derived from an EMBL/GenBank/DDBJ whole genome shotgun (WGS) entry which is preliminary data.</text>
</comment>
<sequence length="133" mass="14409">MLSVVRGRFVFAAAILVLLAVAAFFFGRQWIAAYDEDHPVTFDCVISNAKASAVSTHSGRGVGSYTEQVDLHTSNCGHLVIRDRITNENSAAVASTFERGKRYRITLGEASLSLRAPLSVLGAVPEVRGWERG</sequence>
<name>A0ABT7TQJ7_9MICO</name>
<dbReference type="RefSeq" id="WP_289473618.1">
    <property type="nucleotide sequence ID" value="NZ_JAUCMN010000005.1"/>
</dbReference>
<proteinExistence type="predicted"/>
<protein>
    <submittedName>
        <fullName evidence="1">Uncharacterized protein</fullName>
    </submittedName>
</protein>
<reference evidence="1 2" key="1">
    <citation type="submission" date="2023-06" db="EMBL/GenBank/DDBJ databases">
        <authorList>
            <person name="Feng G."/>
            <person name="Li J."/>
            <person name="Zhu H."/>
        </authorList>
    </citation>
    <scope>NUCLEOTIDE SEQUENCE [LARGE SCALE GENOMIC DNA]</scope>
    <source>
        <strain evidence="1 2">RHCKG28</strain>
    </source>
</reference>
<gene>
    <name evidence="1" type="ORF">QUG93_09280</name>
</gene>